<name>A0A6L2N8T4_TANCI</name>
<gene>
    <name evidence="2" type="ORF">Tci_054576</name>
</gene>
<dbReference type="AlphaFoldDB" id="A0A6L2N8T4"/>
<evidence type="ECO:0000256" key="1">
    <source>
        <dbReference type="SAM" id="MobiDB-lite"/>
    </source>
</evidence>
<evidence type="ECO:0000313" key="2">
    <source>
        <dbReference type="EMBL" id="GEU82598.1"/>
    </source>
</evidence>
<comment type="caution">
    <text evidence="2">The sequence shown here is derived from an EMBL/GenBank/DDBJ whole genome shotgun (WGS) entry which is preliminary data.</text>
</comment>
<proteinExistence type="predicted"/>
<feature type="region of interest" description="Disordered" evidence="1">
    <location>
        <begin position="338"/>
        <end position="366"/>
    </location>
</feature>
<sequence length="473" mass="53696">MGEQTIKEYMAQIRDDIGPGIVMPTFGDAVCLVLKVHFLKELYENTFSGTENKDDNENIAKVLDIVDLFYEPGVNEHQLMLCVFPATLTRQTFWWLKTLPTGSITTWSSLKTRFLHKEMKKLPEQVHCVRISCELGHEPHLSNDCLNKEQVKQSKEAKHVSHNDEELKEEAPILKVVVAPYQPPIPSTSRHLEDLLKIKSRIDDKEKAKKNECALTDLGAIVSFMRYTIFTCLGLGRRFLSTAHAKIDVFEKKISLRVRKDKIVFKDDQLVTNTREHVYSLKTFDALGNGKFAGFTKKALIDEYLFTNEIVVHMSDANLLFMSPMLKDDAKRDNEVFRNKESELENVSPKPTEYEEPDEEEEQYKPIGPCNSTFEEWYNVCNWSDKKVKGSHQGADDEGFIKVKKKKYGGINGGNGIFSLSNSFEDLNVVDLGFDEVESCNKASTSGDEGSKDEVVCVDNEMASHLASNRVEG</sequence>
<reference evidence="2" key="1">
    <citation type="journal article" date="2019" name="Sci. Rep.">
        <title>Draft genome of Tanacetum cinerariifolium, the natural source of mosquito coil.</title>
        <authorList>
            <person name="Yamashiro T."/>
            <person name="Shiraishi A."/>
            <person name="Satake H."/>
            <person name="Nakayama K."/>
        </authorList>
    </citation>
    <scope>NUCLEOTIDE SEQUENCE</scope>
</reference>
<protein>
    <recommendedName>
        <fullName evidence="3">Reverse transcriptase domain-containing protein</fullName>
    </recommendedName>
</protein>
<organism evidence="2">
    <name type="scientific">Tanacetum cinerariifolium</name>
    <name type="common">Dalmatian daisy</name>
    <name type="synonym">Chrysanthemum cinerariifolium</name>
    <dbReference type="NCBI Taxonomy" id="118510"/>
    <lineage>
        <taxon>Eukaryota</taxon>
        <taxon>Viridiplantae</taxon>
        <taxon>Streptophyta</taxon>
        <taxon>Embryophyta</taxon>
        <taxon>Tracheophyta</taxon>
        <taxon>Spermatophyta</taxon>
        <taxon>Magnoliopsida</taxon>
        <taxon>eudicotyledons</taxon>
        <taxon>Gunneridae</taxon>
        <taxon>Pentapetalae</taxon>
        <taxon>asterids</taxon>
        <taxon>campanulids</taxon>
        <taxon>Asterales</taxon>
        <taxon>Asteraceae</taxon>
        <taxon>Asteroideae</taxon>
        <taxon>Anthemideae</taxon>
        <taxon>Anthemidinae</taxon>
        <taxon>Tanacetum</taxon>
    </lineage>
</organism>
<dbReference type="EMBL" id="BKCJ010008511">
    <property type="protein sequence ID" value="GEU82598.1"/>
    <property type="molecule type" value="Genomic_DNA"/>
</dbReference>
<evidence type="ECO:0008006" key="3">
    <source>
        <dbReference type="Google" id="ProtNLM"/>
    </source>
</evidence>
<accession>A0A6L2N8T4</accession>